<dbReference type="KEGG" id="pxi:J5O05_11990"/>
<dbReference type="Pfam" id="PF02390">
    <property type="entry name" value="Methyltransf_4"/>
    <property type="match status" value="1"/>
</dbReference>
<gene>
    <name evidence="8" type="ORF">J5O05_11990</name>
</gene>
<comment type="catalytic activity">
    <reaction evidence="1">
        <text>guanosine(46) in tRNA + S-adenosyl-L-methionine = N(7)-methylguanosine(46) in tRNA + S-adenosyl-L-homocysteine</text>
        <dbReference type="Rhea" id="RHEA:42708"/>
        <dbReference type="Rhea" id="RHEA-COMP:10188"/>
        <dbReference type="Rhea" id="RHEA-COMP:10189"/>
        <dbReference type="ChEBI" id="CHEBI:57856"/>
        <dbReference type="ChEBI" id="CHEBI:59789"/>
        <dbReference type="ChEBI" id="CHEBI:74269"/>
        <dbReference type="ChEBI" id="CHEBI:74480"/>
        <dbReference type="EC" id="2.1.1.33"/>
    </reaction>
</comment>
<keyword evidence="4 8" id="KW-0489">Methyltransferase</keyword>
<dbReference type="Proteomes" id="UP000664904">
    <property type="component" value="Chromosome"/>
</dbReference>
<organism evidence="8 9">
    <name type="scientific">Pseudoalteromonas xiamenensis</name>
    <dbReference type="NCBI Taxonomy" id="882626"/>
    <lineage>
        <taxon>Bacteria</taxon>
        <taxon>Pseudomonadati</taxon>
        <taxon>Pseudomonadota</taxon>
        <taxon>Gammaproteobacteria</taxon>
        <taxon>Alteromonadales</taxon>
        <taxon>Pseudoalteromonadaceae</taxon>
        <taxon>Pseudoalteromonas</taxon>
    </lineage>
</organism>
<name>A0A975DF59_9GAMM</name>
<evidence type="ECO:0000256" key="7">
    <source>
        <dbReference type="ARBA" id="ARBA00022694"/>
    </source>
</evidence>
<accession>A0A975DF59</accession>
<dbReference type="Gene3D" id="3.40.50.150">
    <property type="entry name" value="Vaccinia Virus protein VP39"/>
    <property type="match status" value="1"/>
</dbReference>
<dbReference type="EC" id="2.1.1.33" evidence="3"/>
<keyword evidence="9" id="KW-1185">Reference proteome</keyword>
<proteinExistence type="predicted"/>
<keyword evidence="6" id="KW-0949">S-adenosyl-L-methionine</keyword>
<evidence type="ECO:0000313" key="8">
    <source>
        <dbReference type="EMBL" id="QTH70653.1"/>
    </source>
</evidence>
<evidence type="ECO:0000256" key="1">
    <source>
        <dbReference type="ARBA" id="ARBA00000142"/>
    </source>
</evidence>
<dbReference type="GO" id="GO:0043527">
    <property type="term" value="C:tRNA methyltransferase complex"/>
    <property type="evidence" value="ECO:0007669"/>
    <property type="project" value="TreeGrafter"/>
</dbReference>
<reference evidence="8" key="1">
    <citation type="submission" date="2021-03" db="EMBL/GenBank/DDBJ databases">
        <title>Complete Genome of Pseudoalteromonas xiamenensis STKMTI.2, a new potential marine bacterium producing anti-Vibrio compounds.</title>
        <authorList>
            <person name="Handayani D.P."/>
            <person name="Isnansetyo A."/>
            <person name="Istiqomah I."/>
            <person name="Jumina J."/>
        </authorList>
    </citation>
    <scope>NUCLEOTIDE SEQUENCE</scope>
    <source>
        <strain evidence="8">STKMTI.2</strain>
    </source>
</reference>
<keyword evidence="5" id="KW-0808">Transferase</keyword>
<dbReference type="PANTHER" id="PTHR23417:SF14">
    <property type="entry name" value="PENTACOTRIPEPTIDE-REPEAT REGION OF PRORP DOMAIN-CONTAINING PROTEIN"/>
    <property type="match status" value="1"/>
</dbReference>
<evidence type="ECO:0000256" key="4">
    <source>
        <dbReference type="ARBA" id="ARBA00022603"/>
    </source>
</evidence>
<dbReference type="InterPro" id="IPR003358">
    <property type="entry name" value="tRNA_(Gua-N-7)_MeTrfase_Trmb"/>
</dbReference>
<protein>
    <recommendedName>
        <fullName evidence="3">tRNA (guanine(46)-N(7))-methyltransferase</fullName>
        <ecNumber evidence="3">2.1.1.33</ecNumber>
    </recommendedName>
</protein>
<dbReference type="GO" id="GO:0008176">
    <property type="term" value="F:tRNA (guanine(46)-N7)-methyltransferase activity"/>
    <property type="evidence" value="ECO:0007669"/>
    <property type="project" value="UniProtKB-EC"/>
</dbReference>
<evidence type="ECO:0000256" key="6">
    <source>
        <dbReference type="ARBA" id="ARBA00022691"/>
    </source>
</evidence>
<dbReference type="SUPFAM" id="SSF53335">
    <property type="entry name" value="S-adenosyl-L-methionine-dependent methyltransferases"/>
    <property type="match status" value="1"/>
</dbReference>
<keyword evidence="7" id="KW-0819">tRNA processing</keyword>
<evidence type="ECO:0000256" key="3">
    <source>
        <dbReference type="ARBA" id="ARBA00011977"/>
    </source>
</evidence>
<dbReference type="AlphaFoldDB" id="A0A975DF59"/>
<comment type="function">
    <text evidence="2">Catalyzes the formation of N(7)-methylguanine at position 46 (m7G46) in tRNA.</text>
</comment>
<dbReference type="InterPro" id="IPR029063">
    <property type="entry name" value="SAM-dependent_MTases_sf"/>
</dbReference>
<evidence type="ECO:0000256" key="5">
    <source>
        <dbReference type="ARBA" id="ARBA00022679"/>
    </source>
</evidence>
<dbReference type="RefSeq" id="WP_208842237.1">
    <property type="nucleotide sequence ID" value="NZ_CP072133.1"/>
</dbReference>
<evidence type="ECO:0000313" key="9">
    <source>
        <dbReference type="Proteomes" id="UP000664904"/>
    </source>
</evidence>
<dbReference type="PANTHER" id="PTHR23417">
    <property type="entry name" value="3-DEOXY-D-MANNO-OCTULOSONIC-ACID TRANSFERASE/TRNA GUANINE-N 7 - -METHYLTRANSFERASE"/>
    <property type="match status" value="1"/>
</dbReference>
<dbReference type="EMBL" id="CP072133">
    <property type="protein sequence ID" value="QTH70653.1"/>
    <property type="molecule type" value="Genomic_DNA"/>
</dbReference>
<evidence type="ECO:0000256" key="2">
    <source>
        <dbReference type="ARBA" id="ARBA00003015"/>
    </source>
</evidence>
<dbReference type="PROSITE" id="PS51625">
    <property type="entry name" value="SAM_MT_TRMB"/>
    <property type="match status" value="1"/>
</dbReference>
<sequence>MDVANSRSVTSNQDGIHEKLEDIVTTHLRAPFLKPIASHTKVAFEAVKKHVDAFTGPLVFDSCCGVGESTANIAKQHPQALVIGIDKSSHRLNKHNVEYRQSEFGQYLLVRADLNDFWRLAVEAGWQLSHHYLLYPNPWPKAKHIKRRWHGGSVFPYILKLGGQLEVRSNWSTYVEEFAYALTLAGFPTSAEPYESNEPITPFERKYWGSGQSSTRLTRML</sequence>